<evidence type="ECO:0000313" key="1">
    <source>
        <dbReference type="EMBL" id="MCW7552311.1"/>
    </source>
</evidence>
<sequence length="56" mass="6594">MREPFRQLFAEVQRGGMLKDYRFSCPDLKDHYLLAIDGTGLYYSGECFFSMIELAY</sequence>
<accession>A0ABT3MSF1</accession>
<evidence type="ECO:0000313" key="2">
    <source>
        <dbReference type="Proteomes" id="UP001209854"/>
    </source>
</evidence>
<protein>
    <submittedName>
        <fullName evidence="1">Uncharacterized protein</fullName>
    </submittedName>
</protein>
<proteinExistence type="predicted"/>
<name>A0ABT3MSF1_9GAMM</name>
<comment type="caution">
    <text evidence="1">The sequence shown here is derived from an EMBL/GenBank/DDBJ whole genome shotgun (WGS) entry which is preliminary data.</text>
</comment>
<reference evidence="1 2" key="1">
    <citation type="submission" date="2022-10" db="EMBL/GenBank/DDBJ databases">
        <title>High-quality genome sequences of two octocoral-associated bacteria, Endozoicomonas euniceicola EF212 and Endozoicomonas gorgoniicola PS125.</title>
        <authorList>
            <person name="Chiou Y.-J."/>
            <person name="Chen Y.-H."/>
        </authorList>
    </citation>
    <scope>NUCLEOTIDE SEQUENCE [LARGE SCALE GENOMIC DNA]</scope>
    <source>
        <strain evidence="1 2">PS125</strain>
    </source>
</reference>
<dbReference type="EMBL" id="JAPFCC010000001">
    <property type="protein sequence ID" value="MCW7552311.1"/>
    <property type="molecule type" value="Genomic_DNA"/>
</dbReference>
<keyword evidence="2" id="KW-1185">Reference proteome</keyword>
<dbReference type="RefSeq" id="WP_262567280.1">
    <property type="nucleotide sequence ID" value="NZ_JAPFCC010000001.1"/>
</dbReference>
<gene>
    <name evidence="1" type="ORF">NX722_06540</name>
</gene>
<organism evidence="1 2">
    <name type="scientific">Endozoicomonas gorgoniicola</name>
    <dbReference type="NCBI Taxonomy" id="1234144"/>
    <lineage>
        <taxon>Bacteria</taxon>
        <taxon>Pseudomonadati</taxon>
        <taxon>Pseudomonadota</taxon>
        <taxon>Gammaproteobacteria</taxon>
        <taxon>Oceanospirillales</taxon>
        <taxon>Endozoicomonadaceae</taxon>
        <taxon>Endozoicomonas</taxon>
    </lineage>
</organism>
<dbReference type="Proteomes" id="UP001209854">
    <property type="component" value="Unassembled WGS sequence"/>
</dbReference>